<dbReference type="InterPro" id="IPR007577">
    <property type="entry name" value="GlycoTrfase_DXD_sugar-bd_CS"/>
</dbReference>
<evidence type="ECO:0000259" key="1">
    <source>
        <dbReference type="Pfam" id="PF04572"/>
    </source>
</evidence>
<keyword evidence="2" id="KW-1185">Reference proteome</keyword>
<dbReference type="GeneID" id="116208836"/>
<dbReference type="InterPro" id="IPR044789">
    <property type="entry name" value="Put_A1-4-GlycosylTfrase_plant"/>
</dbReference>
<dbReference type="Pfam" id="PF04572">
    <property type="entry name" value="Gb3_synth"/>
    <property type="match status" value="1"/>
</dbReference>
<protein>
    <submittedName>
        <fullName evidence="3">Lactosylceramide 4-alpha-galactosyltransferase-like</fullName>
    </submittedName>
</protein>
<dbReference type="Gene3D" id="3.90.550.20">
    <property type="match status" value="1"/>
</dbReference>
<name>A0A6P8DV39_PUNGR</name>
<dbReference type="Proteomes" id="UP000515151">
    <property type="component" value="Chromosome 5"/>
</dbReference>
<dbReference type="AlphaFoldDB" id="A0A6P8DV39"/>
<dbReference type="RefSeq" id="XP_031398259.1">
    <property type="nucleotide sequence ID" value="XM_031542399.1"/>
</dbReference>
<organism evidence="2 3">
    <name type="scientific">Punica granatum</name>
    <name type="common">Pomegranate</name>
    <dbReference type="NCBI Taxonomy" id="22663"/>
    <lineage>
        <taxon>Eukaryota</taxon>
        <taxon>Viridiplantae</taxon>
        <taxon>Streptophyta</taxon>
        <taxon>Embryophyta</taxon>
        <taxon>Tracheophyta</taxon>
        <taxon>Spermatophyta</taxon>
        <taxon>Magnoliopsida</taxon>
        <taxon>eudicotyledons</taxon>
        <taxon>Gunneridae</taxon>
        <taxon>Pentapetalae</taxon>
        <taxon>rosids</taxon>
        <taxon>malvids</taxon>
        <taxon>Myrtales</taxon>
        <taxon>Lythraceae</taxon>
        <taxon>Punica</taxon>
    </lineage>
</organism>
<sequence length="440" mass="49928">MKKFPRCLRRVSEFRSLGRVKLTVLFTAIVCVILFMVSSDNVVSSVSLREVFISEEATPRPEVRALRTTTSGKLQLHSVHERTEGRRGDGLEVSLPLIAPLNMADQERMAWLRKNLQEFDIFKSDNLTRKFHGQVMKFFASDCGGTFFMTWISPARFFGSRELLAVESLFKTNPGACLIILSRTLDSRAGHEVLKPITNRGCKVIPLAPDLPSLFQKTPVEVWFDELRSGKVDPGEIPLAQNLSNLIRLAVLYKYGGVYLDTDFIVFRDFTQLRNSIGAQSVDPVSGNWTRINNAVMVFDRHHPLLVKFMREYASTFDGNKWGHNGPYLVSRVVEKIQERRQRGSYAINFTVLSPMAFYPVGWTRIGGLFEQPKSRFHERWVEAKVAQLSGVGTYGVHLWNKQSRGFRIEEGSVLGRLISNHCMICEGIYRNPTGSSSLQ</sequence>
<dbReference type="PANTHER" id="PTHR46781:SF2">
    <property type="entry name" value="ALPHA 1,4-GLYCOSYLTRANSFERASE FAMILY PROTEIN"/>
    <property type="match status" value="1"/>
</dbReference>
<gene>
    <name evidence="3" type="primary">LOC116208836</name>
</gene>
<dbReference type="PANTHER" id="PTHR46781">
    <property type="entry name" value="ALPHA 1,4-GLYCOSYLTRANSFERASE FAMILY PROTEIN"/>
    <property type="match status" value="1"/>
</dbReference>
<dbReference type="InterPro" id="IPR007652">
    <property type="entry name" value="A1-4-GlycosylTfrase_dom"/>
</dbReference>
<dbReference type="SUPFAM" id="SSF53448">
    <property type="entry name" value="Nucleotide-diphospho-sugar transferases"/>
    <property type="match status" value="1"/>
</dbReference>
<dbReference type="Pfam" id="PF04488">
    <property type="entry name" value="Gly_transf_sug"/>
    <property type="match status" value="1"/>
</dbReference>
<feature type="domain" description="Alpha 1,4-glycosyltransferase" evidence="1">
    <location>
        <begin position="299"/>
        <end position="426"/>
    </location>
</feature>
<proteinExistence type="predicted"/>
<accession>A0A6P8DV39</accession>
<dbReference type="InterPro" id="IPR029044">
    <property type="entry name" value="Nucleotide-diphossugar_trans"/>
</dbReference>
<evidence type="ECO:0000313" key="2">
    <source>
        <dbReference type="Proteomes" id="UP000515151"/>
    </source>
</evidence>
<dbReference type="OrthoDB" id="409543at2759"/>
<reference evidence="3" key="2">
    <citation type="submission" date="2025-08" db="UniProtKB">
        <authorList>
            <consortium name="RefSeq"/>
        </authorList>
    </citation>
    <scope>IDENTIFICATION</scope>
    <source>
        <tissue evidence="3">Leaf</tissue>
    </source>
</reference>
<evidence type="ECO:0000313" key="3">
    <source>
        <dbReference type="RefSeq" id="XP_031398259.1"/>
    </source>
</evidence>
<reference evidence="2" key="1">
    <citation type="journal article" date="2020" name="Plant Biotechnol. J.">
        <title>The pomegranate (Punica granatum L.) draft genome dissects genetic divergence between soft- and hard-seeded cultivars.</title>
        <authorList>
            <person name="Luo X."/>
            <person name="Li H."/>
            <person name="Wu Z."/>
            <person name="Yao W."/>
            <person name="Zhao P."/>
            <person name="Cao D."/>
            <person name="Yu H."/>
            <person name="Li K."/>
            <person name="Poudel K."/>
            <person name="Zhao D."/>
            <person name="Zhang F."/>
            <person name="Xia X."/>
            <person name="Chen L."/>
            <person name="Wang Q."/>
            <person name="Jing D."/>
            <person name="Cao S."/>
        </authorList>
    </citation>
    <scope>NUCLEOTIDE SEQUENCE [LARGE SCALE GENOMIC DNA]</scope>
    <source>
        <strain evidence="2">cv. Tunisia</strain>
    </source>
</reference>